<dbReference type="Gene3D" id="1.10.8.430">
    <property type="entry name" value="Helical domain of apoptotic protease-activating factors"/>
    <property type="match status" value="1"/>
</dbReference>
<dbReference type="Pfam" id="PF23282">
    <property type="entry name" value="WHD_ROQ1"/>
    <property type="match status" value="1"/>
</dbReference>
<keyword evidence="6" id="KW-1185">Reference proteome</keyword>
<sequence>MDKVNRSETRNLSYAHLLPCQEYEIKLIEDLVDTVYKNIAPKHLHTGQNPIGLGARLEEVKSLLDMKPHDKTVSMLGIYGLRGIGKTELAKALYDEIVQEFDSACFLADVSEKSNKINGLEDLQKTLLSKMSGDLETRLSSTSKGMREIKRKLCQKKVLLVLDDVDDKDRLEKLAGGRDWFGLGSRIIITTSDKGVLIAHKVEKFYEMKELDQQLSLELFCWNVFKQSHPKIGFDNVSLRAVGFAKGLPSAIKVIASDLANLPEESLDDWECVLEEYERNPPNKRILDGLKINYDRLGCNAKQVFLDIACFFNGERIEYVKKILEEFGASNIDVLVNKSLLSIENDCLKMRDLIQDMGREIVRQETSKLGKRSRLWHYEDVIEVLTEDYGSDIDNIQGIMLDPPEQVKVTWDGTAFEKMKWLRILIIRNTLFSCEPKHLPNHLRVLEWEEYPSKSLPSKFHPKNIIIFNLPRAHLTLEAPFEDFSEFLFIQKVDARHTSLSTFTADMLWLQKNMKLQGARKKTNQAYDEATARNGGDGRNVVAMPAMTGTKQNNGGGSSDGIVGCQREKIVTWGSDLRSATISSSYNFSPVSSFFNLPTLLSSINLLFSSSNVKPHPRLSQAPASPPPQPHPHPRLSPQPIESPRIALPPPSRRLYLRIALASPSPLHCPWPRHCHRLALTLYVALALPSPPSSPRPRPPLASTSPSPSSHLRLASPSPLSPSLTTPPFARFSKSRAKAYSLSFLRRGGERKRKGEGGRKRKGERGRDKGGGLGKKRKKKGEGERKRKDAWEWRLKEEEEIGAAKGTRELEIVMPKTEIPEWFDFIGNGENPCFWVRGKFPTFSLALVFHGVAGSCERQGDHHQILQLQLVINGRCVSRSDYKFRIAADHVLICDLRILLSDEEWLGLDAFLLHDDYNVVQVSYQAPASLMLSQWGVHVSDEGANMEDVQFVCPNSKYLVVPTKEDPKEEPKELVENLGTDTASENIDYCENIKDSIGENMKALLYSVIGPSSDSEDIDPFLMAIFLTEYYASTPSLLEEMKDHQKEKRRKIFSDGIRDGLVQIQNNFPSLDIVKTRSIALMKGSKVRWISEEIPEVVKMYIGGIISGLSEAKLSFPNLDMDGTLSPMLHKIGMKGLNDRFGQPRLEVIEELNMDYGLQPLTRHIYHDGIMDGLYEAQKSFLSLDIVETKRVALSKMASHSKLYLGEDVAQVLPTDEIRIYTDGILGGLLEAKQSFPDLNIITTVTTVLCKMGIIEAYYVDHETEDFHQMNLALKRVKDKGKGLIMDVGEASSSNHQESDEKQGNNPQKEEVMREIFCEGITDGLVHAQNKFPSLDIDKTRIAALNKKIYDHKAVWSFPEPEDGHPPPSLEMKAYIEGIMNGLLEAKLSFPQLDIWATLDTLNSRRFKASIVSLPVVPVLDWTKVIPPPPGSHDNPLMQKSTIMKQQSSKSEAEENKSPQKLMEEHEALHNKFVQVENENVAPNKNSDIDNICEYDESIQKFNTQLEEFVSKKLDCTSGSRILTDKGCKCETKYEKASTLLKEWAEELGMLYDTGIEVFQNSEKFQDLMNVIYLNGLKDGLLEAETVLHAQDMNTKTQLSKENEEHKAFPETFGVGDIVISEKLKKYKMEIQSDENTNSSLRIIRKYKMEIQSDENTNSSLRIIWLQRINPNSTD</sequence>
<proteinExistence type="predicted"/>
<feature type="region of interest" description="Disordered" evidence="3">
    <location>
        <begin position="1290"/>
        <end position="1309"/>
    </location>
</feature>
<feature type="compositionally biased region" description="Polar residues" evidence="3">
    <location>
        <begin position="1438"/>
        <end position="1450"/>
    </location>
</feature>
<evidence type="ECO:0000313" key="6">
    <source>
        <dbReference type="Proteomes" id="UP001603857"/>
    </source>
</evidence>
<feature type="compositionally biased region" description="Pro residues" evidence="3">
    <location>
        <begin position="624"/>
        <end position="637"/>
    </location>
</feature>
<dbReference type="InterPro" id="IPR027417">
    <property type="entry name" value="P-loop_NTPase"/>
</dbReference>
<dbReference type="Gene3D" id="3.40.50.300">
    <property type="entry name" value="P-loop containing nucleotide triphosphate hydrolases"/>
    <property type="match status" value="1"/>
</dbReference>
<feature type="compositionally biased region" description="Low complexity" evidence="3">
    <location>
        <begin position="701"/>
        <end position="728"/>
    </location>
</feature>
<feature type="region of interest" description="Disordered" evidence="3">
    <location>
        <begin position="615"/>
        <end position="647"/>
    </location>
</feature>
<dbReference type="Pfam" id="PF00931">
    <property type="entry name" value="NB-ARC"/>
    <property type="match status" value="1"/>
</dbReference>
<dbReference type="InterPro" id="IPR036390">
    <property type="entry name" value="WH_DNA-bd_sf"/>
</dbReference>
<gene>
    <name evidence="5" type="ORF">Fmac_032600</name>
</gene>
<dbReference type="InterPro" id="IPR003593">
    <property type="entry name" value="AAA+_ATPase"/>
</dbReference>
<dbReference type="SUPFAM" id="SSF52540">
    <property type="entry name" value="P-loop containing nucleoside triphosphate hydrolases"/>
    <property type="match status" value="1"/>
</dbReference>
<feature type="region of interest" description="Disordered" evidence="3">
    <location>
        <begin position="691"/>
        <end position="729"/>
    </location>
</feature>
<evidence type="ECO:0000256" key="3">
    <source>
        <dbReference type="SAM" id="MobiDB-lite"/>
    </source>
</evidence>
<reference evidence="5 6" key="1">
    <citation type="submission" date="2024-08" db="EMBL/GenBank/DDBJ databases">
        <title>Insights into the chromosomal genome structure of Flemingia macrophylla.</title>
        <authorList>
            <person name="Ding Y."/>
            <person name="Zhao Y."/>
            <person name="Bi W."/>
            <person name="Wu M."/>
            <person name="Zhao G."/>
            <person name="Gong Y."/>
            <person name="Li W."/>
            <person name="Zhang P."/>
        </authorList>
    </citation>
    <scope>NUCLEOTIDE SEQUENCE [LARGE SCALE GENOMIC DNA]</scope>
    <source>
        <strain evidence="5">DYQJB</strain>
        <tissue evidence="5">Leaf</tissue>
    </source>
</reference>
<feature type="domain" description="AAA+ ATPase" evidence="4">
    <location>
        <begin position="72"/>
        <end position="215"/>
    </location>
</feature>
<feature type="region of interest" description="Disordered" evidence="3">
    <location>
        <begin position="1428"/>
        <end position="1459"/>
    </location>
</feature>
<keyword evidence="2" id="KW-0677">Repeat</keyword>
<dbReference type="SUPFAM" id="SSF46785">
    <property type="entry name" value="Winged helix' DNA-binding domain"/>
    <property type="match status" value="1"/>
</dbReference>
<evidence type="ECO:0000256" key="2">
    <source>
        <dbReference type="ARBA" id="ARBA00022737"/>
    </source>
</evidence>
<dbReference type="EMBL" id="JBGMDY010000011">
    <property type="protein sequence ID" value="KAL2318724.1"/>
    <property type="molecule type" value="Genomic_DNA"/>
</dbReference>
<dbReference type="PANTHER" id="PTHR11017:SF587">
    <property type="entry name" value="NB-ARC DOMAIN PROTEIN"/>
    <property type="match status" value="1"/>
</dbReference>
<evidence type="ECO:0000313" key="5">
    <source>
        <dbReference type="EMBL" id="KAL2318724.1"/>
    </source>
</evidence>
<comment type="caution">
    <text evidence="5">The sequence shown here is derived from an EMBL/GenBank/DDBJ whole genome shotgun (WGS) entry which is preliminary data.</text>
</comment>
<protein>
    <recommendedName>
        <fullName evidence="4">AAA+ ATPase domain-containing protein</fullName>
    </recommendedName>
</protein>
<keyword evidence="1" id="KW-0433">Leucine-rich repeat</keyword>
<dbReference type="InterPro" id="IPR044974">
    <property type="entry name" value="Disease_R_plants"/>
</dbReference>
<dbReference type="PRINTS" id="PR00364">
    <property type="entry name" value="DISEASERSIST"/>
</dbReference>
<dbReference type="InterPro" id="IPR042197">
    <property type="entry name" value="Apaf_helical"/>
</dbReference>
<feature type="compositionally biased region" description="Pro residues" evidence="3">
    <location>
        <begin position="691"/>
        <end position="700"/>
    </location>
</feature>
<dbReference type="InterPro" id="IPR058192">
    <property type="entry name" value="WHD_ROQ1-like"/>
</dbReference>
<dbReference type="SMART" id="SM00382">
    <property type="entry name" value="AAA"/>
    <property type="match status" value="1"/>
</dbReference>
<evidence type="ECO:0000259" key="4">
    <source>
        <dbReference type="SMART" id="SM00382"/>
    </source>
</evidence>
<dbReference type="PANTHER" id="PTHR11017">
    <property type="entry name" value="LEUCINE-RICH REPEAT-CONTAINING PROTEIN"/>
    <property type="match status" value="1"/>
</dbReference>
<feature type="compositionally biased region" description="Basic and acidic residues" evidence="3">
    <location>
        <begin position="1297"/>
        <end position="1309"/>
    </location>
</feature>
<organism evidence="5 6">
    <name type="scientific">Flemingia macrophylla</name>
    <dbReference type="NCBI Taxonomy" id="520843"/>
    <lineage>
        <taxon>Eukaryota</taxon>
        <taxon>Viridiplantae</taxon>
        <taxon>Streptophyta</taxon>
        <taxon>Embryophyta</taxon>
        <taxon>Tracheophyta</taxon>
        <taxon>Spermatophyta</taxon>
        <taxon>Magnoliopsida</taxon>
        <taxon>eudicotyledons</taxon>
        <taxon>Gunneridae</taxon>
        <taxon>Pentapetalae</taxon>
        <taxon>rosids</taxon>
        <taxon>fabids</taxon>
        <taxon>Fabales</taxon>
        <taxon>Fabaceae</taxon>
        <taxon>Papilionoideae</taxon>
        <taxon>50 kb inversion clade</taxon>
        <taxon>NPAAA clade</taxon>
        <taxon>indigoferoid/millettioid clade</taxon>
        <taxon>Phaseoleae</taxon>
        <taxon>Flemingia</taxon>
    </lineage>
</organism>
<feature type="region of interest" description="Disordered" evidence="3">
    <location>
        <begin position="743"/>
        <end position="789"/>
    </location>
</feature>
<dbReference type="Proteomes" id="UP001603857">
    <property type="component" value="Unassembled WGS sequence"/>
</dbReference>
<evidence type="ECO:0000256" key="1">
    <source>
        <dbReference type="ARBA" id="ARBA00022614"/>
    </source>
</evidence>
<name>A0ABD1L5D8_9FABA</name>
<dbReference type="InterPro" id="IPR002182">
    <property type="entry name" value="NB-ARC"/>
</dbReference>
<accession>A0ABD1L5D8</accession>